<sequence>MKKLVVILFLCSTFLFAHRYHFTISEVEWNSQNKCLEVGLRVDSFELESVLSKIYGKKIDLEKTKDVDKILHLYLQKRFLVKTPQRKPCSIVWIGKEISRGQLWLYFEVPVKEPLEGLIISNSVLFEAATFEANSSHTPVNIMNIRYKQHKLSLYFTKDKAQRILSFAKK</sequence>
<protein>
    <recommendedName>
        <fullName evidence="4">POTRA domain-containing protein</fullName>
    </recommendedName>
</protein>
<evidence type="ECO:0000256" key="1">
    <source>
        <dbReference type="SAM" id="SignalP"/>
    </source>
</evidence>
<dbReference type="Proteomes" id="UP000326354">
    <property type="component" value="Chromosome"/>
</dbReference>
<evidence type="ECO:0008006" key="4">
    <source>
        <dbReference type="Google" id="ProtNLM"/>
    </source>
</evidence>
<proteinExistence type="predicted"/>
<keyword evidence="1" id="KW-0732">Signal</keyword>
<keyword evidence="3" id="KW-1185">Reference proteome</keyword>
<dbReference type="OrthoDB" id="273910at2"/>
<dbReference type="InterPro" id="IPR046525">
    <property type="entry name" value="DUF6702"/>
</dbReference>
<dbReference type="AlphaFoldDB" id="A0A5S9IKQ6"/>
<gene>
    <name evidence="2" type="ORF">UABAM_01587</name>
</gene>
<feature type="chain" id="PRO_5024791881" description="POTRA domain-containing protein" evidence="1">
    <location>
        <begin position="18"/>
        <end position="170"/>
    </location>
</feature>
<organism evidence="2 3">
    <name type="scientific">Uabimicrobium amorphum</name>
    <dbReference type="NCBI Taxonomy" id="2596890"/>
    <lineage>
        <taxon>Bacteria</taxon>
        <taxon>Pseudomonadati</taxon>
        <taxon>Planctomycetota</taxon>
        <taxon>Candidatus Uabimicrobiia</taxon>
        <taxon>Candidatus Uabimicrobiales</taxon>
        <taxon>Candidatus Uabimicrobiaceae</taxon>
        <taxon>Candidatus Uabimicrobium</taxon>
    </lineage>
</organism>
<evidence type="ECO:0000313" key="2">
    <source>
        <dbReference type="EMBL" id="BBM83236.1"/>
    </source>
</evidence>
<evidence type="ECO:0000313" key="3">
    <source>
        <dbReference type="Proteomes" id="UP000326354"/>
    </source>
</evidence>
<dbReference type="RefSeq" id="WP_151967445.1">
    <property type="nucleotide sequence ID" value="NZ_AP019860.1"/>
</dbReference>
<dbReference type="Pfam" id="PF20420">
    <property type="entry name" value="DUF6702"/>
    <property type="match status" value="1"/>
</dbReference>
<dbReference type="KEGG" id="uam:UABAM_01587"/>
<accession>A0A5S9IKQ6</accession>
<name>A0A5S9IKQ6_UABAM</name>
<feature type="signal peptide" evidence="1">
    <location>
        <begin position="1"/>
        <end position="17"/>
    </location>
</feature>
<dbReference type="EMBL" id="AP019860">
    <property type="protein sequence ID" value="BBM83236.1"/>
    <property type="molecule type" value="Genomic_DNA"/>
</dbReference>
<reference evidence="2 3" key="1">
    <citation type="submission" date="2019-08" db="EMBL/GenBank/DDBJ databases">
        <title>Complete genome sequence of Candidatus Uab amorphum.</title>
        <authorList>
            <person name="Shiratori T."/>
            <person name="Suzuki S."/>
            <person name="Kakizawa Y."/>
            <person name="Ishida K."/>
        </authorList>
    </citation>
    <scope>NUCLEOTIDE SEQUENCE [LARGE SCALE GENOMIC DNA]</scope>
    <source>
        <strain evidence="2 3">SRT547</strain>
    </source>
</reference>